<dbReference type="Ensembl" id="ENSCSAVT00000012487.1">
    <property type="protein sequence ID" value="ENSCSAVP00000012344.1"/>
    <property type="gene ID" value="ENSCSAVG00000007259.1"/>
</dbReference>
<reference evidence="3" key="1">
    <citation type="submission" date="2003-08" db="EMBL/GenBank/DDBJ databases">
        <authorList>
            <person name="Birren B."/>
            <person name="Nusbaum C."/>
            <person name="Abebe A."/>
            <person name="Abouelleil A."/>
            <person name="Adekoya E."/>
            <person name="Ait-zahra M."/>
            <person name="Allen N."/>
            <person name="Allen T."/>
            <person name="An P."/>
            <person name="Anderson M."/>
            <person name="Anderson S."/>
            <person name="Arachchi H."/>
            <person name="Armbruster J."/>
            <person name="Bachantsang P."/>
            <person name="Baldwin J."/>
            <person name="Barry A."/>
            <person name="Bayul T."/>
            <person name="Blitshsteyn B."/>
            <person name="Bloom T."/>
            <person name="Blye J."/>
            <person name="Boguslavskiy L."/>
            <person name="Borowsky M."/>
            <person name="Boukhgalter B."/>
            <person name="Brunache A."/>
            <person name="Butler J."/>
            <person name="Calixte N."/>
            <person name="Calvo S."/>
            <person name="Camarata J."/>
            <person name="Campo K."/>
            <person name="Chang J."/>
            <person name="Cheshatsang Y."/>
            <person name="Citroen M."/>
            <person name="Collymore A."/>
            <person name="Considine T."/>
            <person name="Cook A."/>
            <person name="Cooke P."/>
            <person name="Corum B."/>
            <person name="Cuomo C."/>
            <person name="David R."/>
            <person name="Dawoe T."/>
            <person name="Degray S."/>
            <person name="Dodge S."/>
            <person name="Dooley K."/>
            <person name="Dorje P."/>
            <person name="Dorjee K."/>
            <person name="Dorris L."/>
            <person name="Duffey N."/>
            <person name="Dupes A."/>
            <person name="Elkins T."/>
            <person name="Engels R."/>
            <person name="Erickson J."/>
            <person name="Farina A."/>
            <person name="Faro S."/>
            <person name="Ferreira P."/>
            <person name="Fischer H."/>
            <person name="Fitzgerald M."/>
            <person name="Foley K."/>
            <person name="Gage D."/>
            <person name="Galagan J."/>
            <person name="Gearin G."/>
            <person name="Gnerre S."/>
            <person name="Gnirke A."/>
            <person name="Goyette A."/>
            <person name="Graham J."/>
            <person name="Grandbois E."/>
            <person name="Gyaltsen K."/>
            <person name="Hafez N."/>
            <person name="Hagopian D."/>
            <person name="Hagos B."/>
            <person name="Hall J."/>
            <person name="Hatcher B."/>
            <person name="Heller A."/>
            <person name="Higgins H."/>
            <person name="Honan T."/>
            <person name="Horn A."/>
            <person name="Houde N."/>
            <person name="Hughes L."/>
            <person name="Hulme W."/>
            <person name="Husby E."/>
            <person name="Iliev I."/>
            <person name="Jaffe D."/>
            <person name="Jones C."/>
            <person name="Kamal M."/>
            <person name="Kamat A."/>
            <person name="Kamvysselis M."/>
            <person name="Karlsson E."/>
            <person name="Kells C."/>
            <person name="Kieu A."/>
            <person name="Kisner P."/>
            <person name="Kodira C."/>
            <person name="Kulbokas E."/>
            <person name="Labutti K."/>
            <person name="Lama D."/>
            <person name="Landers T."/>
            <person name="Leger J."/>
            <person name="Levine S."/>
            <person name="Lewis D."/>
            <person name="Lewis T."/>
            <person name="Lindblad-toh K."/>
            <person name="Liu X."/>
            <person name="Lokyitsang T."/>
            <person name="Lokyitsang Y."/>
            <person name="Lucien O."/>
            <person name="Lui A."/>
            <person name="Ma L.J."/>
            <person name="Mabbitt R."/>
            <person name="Macdonald J."/>
            <person name="Maclean C."/>
            <person name="Major J."/>
            <person name="Manning J."/>
            <person name="Marabella R."/>
            <person name="Maru K."/>
            <person name="Matthews C."/>
            <person name="Mauceli E."/>
            <person name="Mccarthy M."/>
            <person name="Mcdonough S."/>
            <person name="Mcghee T."/>
            <person name="Meldrim J."/>
            <person name="Meneus L."/>
            <person name="Mesirov J."/>
            <person name="Mihalev A."/>
            <person name="Mihova T."/>
            <person name="Mikkelsen T."/>
            <person name="Mlenga V."/>
            <person name="Moru K."/>
            <person name="Mozes J."/>
            <person name="Mulrain L."/>
            <person name="Munson G."/>
            <person name="Naylor J."/>
            <person name="Newes C."/>
            <person name="Nguyen C."/>
            <person name="Nguyen N."/>
            <person name="Nguyen T."/>
            <person name="Nicol R."/>
            <person name="Nielsen C."/>
            <person name="Nizzari M."/>
            <person name="Norbu C."/>
            <person name="Norbu N."/>
            <person name="O'donnell P."/>
            <person name="Okoawo O."/>
            <person name="O'leary S."/>
            <person name="Omotosho B."/>
            <person name="O'neill K."/>
            <person name="Osman S."/>
            <person name="Parker S."/>
            <person name="Perrin D."/>
            <person name="Phunkhang P."/>
            <person name="Piqani B."/>
            <person name="Purcell S."/>
            <person name="Rachupka T."/>
            <person name="Ramasamy U."/>
            <person name="Rameau R."/>
            <person name="Ray V."/>
            <person name="Raymond C."/>
            <person name="Retta R."/>
            <person name="Richardson S."/>
            <person name="Rise C."/>
            <person name="Rodriguez J."/>
            <person name="Rogers J."/>
            <person name="Rogov P."/>
            <person name="Rutman M."/>
            <person name="Schupbach R."/>
            <person name="Seaman C."/>
            <person name="Settipalli S."/>
            <person name="Sharpe T."/>
            <person name="Sheridan J."/>
            <person name="Sherpa N."/>
            <person name="Shi J."/>
            <person name="Smirnov S."/>
            <person name="Smith C."/>
            <person name="Sougnez C."/>
            <person name="Spencer B."/>
            <person name="Stalker J."/>
            <person name="Stange-thomann N."/>
            <person name="Stavropoulos S."/>
            <person name="Stetson K."/>
            <person name="Stone C."/>
            <person name="Stone S."/>
            <person name="Stubbs M."/>
            <person name="Talamas J."/>
            <person name="Tchuinga P."/>
            <person name="Tenzing P."/>
            <person name="Tesfaye S."/>
            <person name="Theodore J."/>
            <person name="Thoulutsang Y."/>
            <person name="Topham K."/>
            <person name="Towey S."/>
            <person name="Tsamla T."/>
            <person name="Tsomo N."/>
            <person name="Vallee D."/>
            <person name="Vassiliev H."/>
            <person name="Venkataraman V."/>
            <person name="Vinson J."/>
            <person name="Vo A."/>
            <person name="Wade C."/>
            <person name="Wang S."/>
            <person name="Wangchuk T."/>
            <person name="Wangdi T."/>
            <person name="Whittaker C."/>
            <person name="Wilkinson J."/>
            <person name="Wu Y."/>
            <person name="Wyman D."/>
            <person name="Yadav S."/>
            <person name="Yang S."/>
            <person name="Yang X."/>
            <person name="Yeager S."/>
            <person name="Yee E."/>
            <person name="Young G."/>
            <person name="Zainoun J."/>
            <person name="Zembeck L."/>
            <person name="Zimmer A."/>
            <person name="Zody M."/>
            <person name="Lander E."/>
        </authorList>
    </citation>
    <scope>NUCLEOTIDE SEQUENCE [LARGE SCALE GENOMIC DNA]</scope>
</reference>
<dbReference type="Proteomes" id="UP000007875">
    <property type="component" value="Unassembled WGS sequence"/>
</dbReference>
<dbReference type="HOGENOM" id="CLU_1025003_0_0_1"/>
<evidence type="ECO:0000256" key="1">
    <source>
        <dbReference type="SAM" id="MobiDB-lite"/>
    </source>
</evidence>
<sequence length="272" mass="29110">EASEVEDTNNKTNDEEQNIAVAPVPVADIEDEVDQAVSSQVAPTTPEIVPTVSEIFPDTTAPETLPHDEISPEPIQDLNAEPVADDVPRPVEDVSEENPKPSSDPVETIPTENEANDTNNKDVLDGTKEDLESESLNPTEKTEPNDEQQENRPVTSSSPAPAEEALISFDGDEGQMLNSEEMQRSSADGEAIKSTENADATPDVVTEDAIPLDDNGNIDESLKTTLHEPTARFVNTRPASDALTVDDEPVISNSADLKQIPNGSAQGVEVPP</sequence>
<feature type="compositionally biased region" description="Basic and acidic residues" evidence="1">
    <location>
        <begin position="119"/>
        <end position="130"/>
    </location>
</feature>
<feature type="region of interest" description="Disordered" evidence="1">
    <location>
        <begin position="253"/>
        <end position="272"/>
    </location>
</feature>
<feature type="region of interest" description="Disordered" evidence="1">
    <location>
        <begin position="34"/>
        <end position="216"/>
    </location>
</feature>
<feature type="compositionally biased region" description="Polar residues" evidence="1">
    <location>
        <begin position="176"/>
        <end position="186"/>
    </location>
</feature>
<proteinExistence type="predicted"/>
<reference evidence="2" key="3">
    <citation type="submission" date="2025-09" db="UniProtKB">
        <authorList>
            <consortium name="Ensembl"/>
        </authorList>
    </citation>
    <scope>IDENTIFICATION</scope>
</reference>
<evidence type="ECO:0000313" key="3">
    <source>
        <dbReference type="Proteomes" id="UP000007875"/>
    </source>
</evidence>
<evidence type="ECO:0000313" key="2">
    <source>
        <dbReference type="Ensembl" id="ENSCSAVP00000012344.1"/>
    </source>
</evidence>
<keyword evidence="3" id="KW-1185">Reference proteome</keyword>
<accession>H2Z432</accession>
<name>H2Z432_CIOSA</name>
<feature type="region of interest" description="Disordered" evidence="1">
    <location>
        <begin position="1"/>
        <end position="20"/>
    </location>
</feature>
<organism evidence="2 3">
    <name type="scientific">Ciona savignyi</name>
    <name type="common">Pacific transparent sea squirt</name>
    <dbReference type="NCBI Taxonomy" id="51511"/>
    <lineage>
        <taxon>Eukaryota</taxon>
        <taxon>Metazoa</taxon>
        <taxon>Chordata</taxon>
        <taxon>Tunicata</taxon>
        <taxon>Ascidiacea</taxon>
        <taxon>Phlebobranchia</taxon>
        <taxon>Cionidae</taxon>
        <taxon>Ciona</taxon>
    </lineage>
</organism>
<dbReference type="AlphaFoldDB" id="H2Z432"/>
<reference evidence="2" key="2">
    <citation type="submission" date="2025-08" db="UniProtKB">
        <authorList>
            <consortium name="Ensembl"/>
        </authorList>
    </citation>
    <scope>IDENTIFICATION</scope>
</reference>
<feature type="compositionally biased region" description="Polar residues" evidence="1">
    <location>
        <begin position="253"/>
        <end position="265"/>
    </location>
</feature>
<dbReference type="GeneTree" id="ENSGT00940000164359"/>
<protein>
    <submittedName>
        <fullName evidence="2">Uncharacterized protein</fullName>
    </submittedName>
</protein>